<feature type="region of interest" description="Disordered" evidence="1">
    <location>
        <begin position="192"/>
        <end position="225"/>
    </location>
</feature>
<name>A0A9P7ZSS3_9HYPO</name>
<comment type="caution">
    <text evidence="2">The sequence shown here is derived from an EMBL/GenBank/DDBJ whole genome shotgun (WGS) entry which is preliminary data.</text>
</comment>
<dbReference type="AlphaFoldDB" id="A0A9P7ZSS3"/>
<feature type="region of interest" description="Disordered" evidence="1">
    <location>
        <begin position="1"/>
        <end position="27"/>
    </location>
</feature>
<proteinExistence type="predicted"/>
<gene>
    <name evidence="2" type="ORF">F5Z01DRAFT_455334</name>
</gene>
<feature type="compositionally biased region" description="Low complexity" evidence="1">
    <location>
        <begin position="87"/>
        <end position="98"/>
    </location>
</feature>
<dbReference type="GeneID" id="70290756"/>
<sequence>MASPWASHSDYQRDVDRSTAGFQSVPEPPFTCNMTPGVWLPDISWTSHFEACNWSRTESFHTDGHEAPYFSQHNGYPEPVDSPLQLPSSSTTSSSPSSDAGTETMVDFPLAGVAMAMHVGSSPLLEEPTSSVDDSDPVPKREYIEPTGHRPRSTPSRISPLGEDARHRRDQVLLDGRRAGLTYAEIKKRHNLSEAESTLRGRHRTLTRNPEHRVRKPQWTRRDVSVSAPRACARVPGLTA</sequence>
<organism evidence="2 3">
    <name type="scientific">Emericellopsis atlantica</name>
    <dbReference type="NCBI Taxonomy" id="2614577"/>
    <lineage>
        <taxon>Eukaryota</taxon>
        <taxon>Fungi</taxon>
        <taxon>Dikarya</taxon>
        <taxon>Ascomycota</taxon>
        <taxon>Pezizomycotina</taxon>
        <taxon>Sordariomycetes</taxon>
        <taxon>Hypocreomycetidae</taxon>
        <taxon>Hypocreales</taxon>
        <taxon>Bionectriaceae</taxon>
        <taxon>Emericellopsis</taxon>
    </lineage>
</organism>
<evidence type="ECO:0000313" key="3">
    <source>
        <dbReference type="Proteomes" id="UP000887229"/>
    </source>
</evidence>
<dbReference type="Proteomes" id="UP000887229">
    <property type="component" value="Unassembled WGS sequence"/>
</dbReference>
<dbReference type="EMBL" id="MU251246">
    <property type="protein sequence ID" value="KAG9257136.1"/>
    <property type="molecule type" value="Genomic_DNA"/>
</dbReference>
<feature type="region of interest" description="Disordered" evidence="1">
    <location>
        <begin position="65"/>
        <end position="104"/>
    </location>
</feature>
<evidence type="ECO:0000313" key="2">
    <source>
        <dbReference type="EMBL" id="KAG9257136.1"/>
    </source>
</evidence>
<feature type="compositionally biased region" description="Basic and acidic residues" evidence="1">
    <location>
        <begin position="137"/>
        <end position="148"/>
    </location>
</feature>
<dbReference type="RefSeq" id="XP_046121060.1">
    <property type="nucleotide sequence ID" value="XM_046259853.1"/>
</dbReference>
<evidence type="ECO:0000256" key="1">
    <source>
        <dbReference type="SAM" id="MobiDB-lite"/>
    </source>
</evidence>
<reference evidence="2" key="1">
    <citation type="journal article" date="2021" name="IMA Fungus">
        <title>Genomic characterization of three marine fungi, including Emericellopsis atlantica sp. nov. with signatures of a generalist lifestyle and marine biomass degradation.</title>
        <authorList>
            <person name="Hagestad O.C."/>
            <person name="Hou L."/>
            <person name="Andersen J.H."/>
            <person name="Hansen E.H."/>
            <person name="Altermark B."/>
            <person name="Li C."/>
            <person name="Kuhnert E."/>
            <person name="Cox R.J."/>
            <person name="Crous P.W."/>
            <person name="Spatafora J.W."/>
            <person name="Lail K."/>
            <person name="Amirebrahimi M."/>
            <person name="Lipzen A."/>
            <person name="Pangilinan J."/>
            <person name="Andreopoulos W."/>
            <person name="Hayes R.D."/>
            <person name="Ng V."/>
            <person name="Grigoriev I.V."/>
            <person name="Jackson S.A."/>
            <person name="Sutton T.D.S."/>
            <person name="Dobson A.D.W."/>
            <person name="Rama T."/>
        </authorList>
    </citation>
    <scope>NUCLEOTIDE SEQUENCE</scope>
    <source>
        <strain evidence="2">TS7</strain>
    </source>
</reference>
<keyword evidence="3" id="KW-1185">Reference proteome</keyword>
<feature type="region of interest" description="Disordered" evidence="1">
    <location>
        <begin position="122"/>
        <end position="167"/>
    </location>
</feature>
<accession>A0A9P7ZSS3</accession>
<protein>
    <submittedName>
        <fullName evidence="2">Uncharacterized protein</fullName>
    </submittedName>
</protein>
<dbReference type="OrthoDB" id="3439209at2759"/>